<dbReference type="RefSeq" id="WP_069727154.1">
    <property type="nucleotide sequence ID" value="NZ_MDCO01000012.1"/>
</dbReference>
<protein>
    <submittedName>
        <fullName evidence="1">Uncharacterized protein</fullName>
    </submittedName>
</protein>
<evidence type="ECO:0000313" key="1">
    <source>
        <dbReference type="EMBL" id="OEJ13853.1"/>
    </source>
</evidence>
<name>A0A1E5NCI6_9SPIR</name>
<dbReference type="EMBL" id="MDCO01000012">
    <property type="protein sequence ID" value="OEJ13853.1"/>
    <property type="molecule type" value="Genomic_DNA"/>
</dbReference>
<proteinExistence type="predicted"/>
<dbReference type="Proteomes" id="UP000095247">
    <property type="component" value="Unassembled WGS sequence"/>
</dbReference>
<reference evidence="1 2" key="1">
    <citation type="submission" date="2016-08" db="EMBL/GenBank/DDBJ databases">
        <title>Characterization and recognition of Brachyspira hampsonii sp. nov., a novel intestinal spirochete that is pathogenic to pigs.</title>
        <authorList>
            <person name="Mirajkar N."/>
            <person name="La T."/>
            <person name="Phillips N."/>
            <person name="Hampson D."/>
            <person name="Gebhart C."/>
        </authorList>
    </citation>
    <scope>NUCLEOTIDE SEQUENCE [LARGE SCALE GENOMIC DNA]</scope>
    <source>
        <strain evidence="1 2">P280/1</strain>
    </source>
</reference>
<accession>A0A1E5NCI6</accession>
<evidence type="ECO:0000313" key="2">
    <source>
        <dbReference type="Proteomes" id="UP000095247"/>
    </source>
</evidence>
<sequence>MGYILLKENYIECADNKKFHIFLCDEIKEPENKYKYIELASLRPLCDFRDNKIEAIKHSFLVLPFNFELSVDVPYLVDSPYFKNMNNTKINTNFNYYIGIKEFANKYDNVYYTENFTHLKYILAFLNEDICNSCISELYSSYKKYE</sequence>
<dbReference type="AlphaFoldDB" id="A0A1E5NCI6"/>
<gene>
    <name evidence="1" type="ORF">BFL38_03680</name>
</gene>
<organism evidence="1 2">
    <name type="scientific">Brachyspira hampsonii</name>
    <dbReference type="NCBI Taxonomy" id="1287055"/>
    <lineage>
        <taxon>Bacteria</taxon>
        <taxon>Pseudomonadati</taxon>
        <taxon>Spirochaetota</taxon>
        <taxon>Spirochaetia</taxon>
        <taxon>Brachyspirales</taxon>
        <taxon>Brachyspiraceae</taxon>
        <taxon>Brachyspira</taxon>
    </lineage>
</organism>
<comment type="caution">
    <text evidence="1">The sequence shown here is derived from an EMBL/GenBank/DDBJ whole genome shotgun (WGS) entry which is preliminary data.</text>
</comment>